<name>A0AAD4YVM3_PRUDU</name>
<dbReference type="EMBL" id="JAJFAZ020000006">
    <property type="protein sequence ID" value="KAI5324082.1"/>
    <property type="molecule type" value="Genomic_DNA"/>
</dbReference>
<accession>A0AAD4YVM3</accession>
<keyword evidence="3" id="KW-1185">Reference proteome</keyword>
<reference evidence="2 3" key="1">
    <citation type="journal article" date="2022" name="G3 (Bethesda)">
        <title>Whole-genome sequence and methylome profiling of the almond [Prunus dulcis (Mill.) D.A. Webb] cultivar 'Nonpareil'.</title>
        <authorList>
            <person name="D'Amico-Willman K.M."/>
            <person name="Ouma W.Z."/>
            <person name="Meulia T."/>
            <person name="Sideli G.M."/>
            <person name="Gradziel T.M."/>
            <person name="Fresnedo-Ramirez J."/>
        </authorList>
    </citation>
    <scope>NUCLEOTIDE SEQUENCE [LARGE SCALE GENOMIC DNA]</scope>
    <source>
        <strain evidence="2">Clone GOH B32 T37-40</strain>
    </source>
</reference>
<feature type="domain" description="Aminotransferase-like plant mobile" evidence="1">
    <location>
        <begin position="3"/>
        <end position="161"/>
    </location>
</feature>
<dbReference type="AlphaFoldDB" id="A0AAD4YVM3"/>
<sequence length="321" mass="35701">MFLGHLYRLLDQVQSLEKGAAGTVVVETFVNSSFLQVFLWERFKGIEVSPLSYPKAKSLVGSDEGSYVPESLPLICRWSWQMQREGQKFIELLDDIEKFIFRPYCALSEGFRCIPFYADSDVLLEALAKSAQGEDHLEVSVHYAPYRVRRQLGFDQGMPSSPSDGDSLTLHRIFWTRESVSGDGKPLAFALANRGLVGGLSKAYQVIGIAALLRLADSTLPIVVDTPQNKGKGKEAPVIPKRQSMHILQTRFANTRKNKGEVSGPKVVVTVDDDENDEGDAVETEIGVCEQESGALDEDLDEDQYYNRNEGTFMGPDTHSE</sequence>
<evidence type="ECO:0000313" key="3">
    <source>
        <dbReference type="Proteomes" id="UP001054821"/>
    </source>
</evidence>
<gene>
    <name evidence="2" type="ORF">L3X38_033155</name>
</gene>
<protein>
    <recommendedName>
        <fullName evidence="1">Aminotransferase-like plant mobile domain-containing protein</fullName>
    </recommendedName>
</protein>
<dbReference type="InterPro" id="IPR019557">
    <property type="entry name" value="AminoTfrase-like_pln_mobile"/>
</dbReference>
<organism evidence="2 3">
    <name type="scientific">Prunus dulcis</name>
    <name type="common">Almond</name>
    <name type="synonym">Amygdalus dulcis</name>
    <dbReference type="NCBI Taxonomy" id="3755"/>
    <lineage>
        <taxon>Eukaryota</taxon>
        <taxon>Viridiplantae</taxon>
        <taxon>Streptophyta</taxon>
        <taxon>Embryophyta</taxon>
        <taxon>Tracheophyta</taxon>
        <taxon>Spermatophyta</taxon>
        <taxon>Magnoliopsida</taxon>
        <taxon>eudicotyledons</taxon>
        <taxon>Gunneridae</taxon>
        <taxon>Pentapetalae</taxon>
        <taxon>rosids</taxon>
        <taxon>fabids</taxon>
        <taxon>Rosales</taxon>
        <taxon>Rosaceae</taxon>
        <taxon>Amygdaloideae</taxon>
        <taxon>Amygdaleae</taxon>
        <taxon>Prunus</taxon>
    </lineage>
</organism>
<comment type="caution">
    <text evidence="2">The sequence shown here is derived from an EMBL/GenBank/DDBJ whole genome shotgun (WGS) entry which is preliminary data.</text>
</comment>
<evidence type="ECO:0000313" key="2">
    <source>
        <dbReference type="EMBL" id="KAI5324082.1"/>
    </source>
</evidence>
<dbReference type="Proteomes" id="UP001054821">
    <property type="component" value="Chromosome 6"/>
</dbReference>
<evidence type="ECO:0000259" key="1">
    <source>
        <dbReference type="Pfam" id="PF10536"/>
    </source>
</evidence>
<proteinExistence type="predicted"/>
<dbReference type="Pfam" id="PF10536">
    <property type="entry name" value="PMD"/>
    <property type="match status" value="1"/>
</dbReference>